<keyword evidence="4 9" id="KW-1003">Cell membrane</keyword>
<evidence type="ECO:0000256" key="1">
    <source>
        <dbReference type="ARBA" id="ARBA00004651"/>
    </source>
</evidence>
<comment type="similarity">
    <text evidence="2 9">Belongs to the FliQ/MopD/SpaQ family.</text>
</comment>
<feature type="transmembrane region" description="Helical" evidence="9">
    <location>
        <begin position="51"/>
        <end position="71"/>
    </location>
</feature>
<protein>
    <recommendedName>
        <fullName evidence="3 9">Flagellar biosynthetic protein FliQ</fullName>
    </recommendedName>
</protein>
<dbReference type="EMBL" id="FOGC01000005">
    <property type="protein sequence ID" value="SEQ65798.1"/>
    <property type="molecule type" value="Genomic_DNA"/>
</dbReference>
<dbReference type="PANTHER" id="PTHR34040:SF2">
    <property type="entry name" value="FLAGELLAR BIOSYNTHETIC PROTEIN FLIQ"/>
    <property type="match status" value="1"/>
</dbReference>
<keyword evidence="6 9" id="KW-1133">Transmembrane helix</keyword>
<dbReference type="AlphaFoldDB" id="A0A1H9HU33"/>
<keyword evidence="10" id="KW-0969">Cilium</keyword>
<evidence type="ECO:0000313" key="10">
    <source>
        <dbReference type="EMBL" id="SEQ65798.1"/>
    </source>
</evidence>
<evidence type="ECO:0000256" key="5">
    <source>
        <dbReference type="ARBA" id="ARBA00022692"/>
    </source>
</evidence>
<dbReference type="NCBIfam" id="TIGR01402">
    <property type="entry name" value="fliQ"/>
    <property type="match status" value="1"/>
</dbReference>
<keyword evidence="8 9" id="KW-0975">Bacterial flagellum</keyword>
<dbReference type="GO" id="GO:0009425">
    <property type="term" value="C:bacterial-type flagellum basal body"/>
    <property type="evidence" value="ECO:0007669"/>
    <property type="project" value="UniProtKB-SubCell"/>
</dbReference>
<dbReference type="Pfam" id="PF01313">
    <property type="entry name" value="Bac_export_3"/>
    <property type="match status" value="1"/>
</dbReference>
<comment type="function">
    <text evidence="9">Role in flagellar biosynthesis.</text>
</comment>
<dbReference type="GO" id="GO:0005886">
    <property type="term" value="C:plasma membrane"/>
    <property type="evidence" value="ECO:0007669"/>
    <property type="project" value="UniProtKB-SubCell"/>
</dbReference>
<keyword evidence="11" id="KW-1185">Reference proteome</keyword>
<gene>
    <name evidence="9" type="primary">fliQ</name>
    <name evidence="10" type="ORF">SAMN05216522_10566</name>
</gene>
<comment type="subcellular location">
    <subcellularLocation>
        <location evidence="1 9">Cell membrane</location>
        <topology evidence="1">Multi-pass membrane protein</topology>
    </subcellularLocation>
    <subcellularLocation>
        <location evidence="9">Bacterial flagellum basal body</location>
    </subcellularLocation>
</comment>
<evidence type="ECO:0000256" key="9">
    <source>
        <dbReference type="RuleBase" id="RU364090"/>
    </source>
</evidence>
<dbReference type="InterPro" id="IPR002191">
    <property type="entry name" value="Bac_export_3"/>
</dbReference>
<keyword evidence="10" id="KW-0282">Flagellum</keyword>
<dbReference type="InterPro" id="IPR006305">
    <property type="entry name" value="FliQ"/>
</dbReference>
<reference evidence="11" key="1">
    <citation type="submission" date="2016-10" db="EMBL/GenBank/DDBJ databases">
        <authorList>
            <person name="Varghese N."/>
            <person name="Submissions S."/>
        </authorList>
    </citation>
    <scope>NUCLEOTIDE SEQUENCE [LARGE SCALE GENOMIC DNA]</scope>
    <source>
        <strain evidence="11">8N4</strain>
    </source>
</reference>
<keyword evidence="5 9" id="KW-0812">Transmembrane</keyword>
<name>A0A1H9HU33_9GAMM</name>
<accession>A0A1H9HU33</accession>
<evidence type="ECO:0000313" key="11">
    <source>
        <dbReference type="Proteomes" id="UP000242515"/>
    </source>
</evidence>
<evidence type="ECO:0000256" key="3">
    <source>
        <dbReference type="ARBA" id="ARBA00021718"/>
    </source>
</evidence>
<dbReference type="Proteomes" id="UP000242515">
    <property type="component" value="Unassembled WGS sequence"/>
</dbReference>
<dbReference type="STRING" id="988801.SAMN05216522_10566"/>
<organism evidence="10 11">
    <name type="scientific">Rosenbergiella nectarea</name>
    <dbReference type="NCBI Taxonomy" id="988801"/>
    <lineage>
        <taxon>Bacteria</taxon>
        <taxon>Pseudomonadati</taxon>
        <taxon>Pseudomonadota</taxon>
        <taxon>Gammaproteobacteria</taxon>
        <taxon>Enterobacterales</taxon>
        <taxon>Erwiniaceae</taxon>
        <taxon>Rosenbergiella</taxon>
    </lineage>
</organism>
<evidence type="ECO:0000256" key="8">
    <source>
        <dbReference type="ARBA" id="ARBA00023143"/>
    </source>
</evidence>
<evidence type="ECO:0000256" key="7">
    <source>
        <dbReference type="ARBA" id="ARBA00023136"/>
    </source>
</evidence>
<dbReference type="PRINTS" id="PR00952">
    <property type="entry name" value="TYPE3IMQPROT"/>
</dbReference>
<keyword evidence="7 9" id="KW-0472">Membrane</keyword>
<keyword evidence="10" id="KW-0966">Cell projection</keyword>
<sequence length="90" mass="9712">MMTPEMITTLGQAAMKVALFLAAPPLLAALITGLIISLLQAATQVNEQTLSFIPKIIAVVVTLMVAGPWMLTIMTEYIKSLLTTFPHWVG</sequence>
<evidence type="ECO:0000256" key="2">
    <source>
        <dbReference type="ARBA" id="ARBA00006156"/>
    </source>
</evidence>
<proteinExistence type="inferred from homology"/>
<dbReference type="GO" id="GO:0009306">
    <property type="term" value="P:protein secretion"/>
    <property type="evidence" value="ECO:0007669"/>
    <property type="project" value="InterPro"/>
</dbReference>
<dbReference type="PIRSF" id="PIRSF004669">
    <property type="entry name" value="FliQ"/>
    <property type="match status" value="1"/>
</dbReference>
<dbReference type="PANTHER" id="PTHR34040">
    <property type="entry name" value="FLAGELLAR BIOSYNTHETIC PROTEIN FLIQ"/>
    <property type="match status" value="1"/>
</dbReference>
<evidence type="ECO:0000256" key="4">
    <source>
        <dbReference type="ARBA" id="ARBA00022475"/>
    </source>
</evidence>
<dbReference type="GO" id="GO:0044780">
    <property type="term" value="P:bacterial-type flagellum assembly"/>
    <property type="evidence" value="ECO:0007669"/>
    <property type="project" value="InterPro"/>
</dbReference>
<evidence type="ECO:0000256" key="6">
    <source>
        <dbReference type="ARBA" id="ARBA00022989"/>
    </source>
</evidence>